<feature type="domain" description="Rho-GAP" evidence="3">
    <location>
        <begin position="237"/>
        <end position="348"/>
    </location>
</feature>
<sequence>MDTQRAMADLPELQRRLLERSRLLGFEPYADAPMRVRDRPSSEQDSGSGDDGEEACAVEAPVSRPRGKTCASGSPDHDLTPPELFRWCVEQEVLRRYGVTLEASVFCVQTETPKDIESLSEWSSENILEWLAAINMLSCGGEALRELKGADLASLDRERLRSLGLKEEATQDALLRCLAELCRSAPPPPPAAPSASASQLHQGRGGQSPRNGMTKVSATRGLPACRPPVPRPRQALLALSALWRDLGGDHPGADVPPFLARCLREAEALCQRTGADLYEVYASPCVPERVQELALRLAQDPHADLPSYDLACWVGALKKYLRELASPVIPVHFYERLLEAASESRKNT</sequence>
<dbReference type="InterPro" id="IPR000198">
    <property type="entry name" value="RhoGAP_dom"/>
</dbReference>
<protein>
    <submittedName>
        <fullName evidence="4">Uncharacterized protein</fullName>
    </submittedName>
</protein>
<keyword evidence="5" id="KW-1185">Reference proteome</keyword>
<evidence type="ECO:0000256" key="1">
    <source>
        <dbReference type="SAM" id="MobiDB-lite"/>
    </source>
</evidence>
<feature type="region of interest" description="Disordered" evidence="1">
    <location>
        <begin position="29"/>
        <end position="75"/>
    </location>
</feature>
<dbReference type="Pfam" id="PF00620">
    <property type="entry name" value="RhoGAP"/>
    <property type="match status" value="1"/>
</dbReference>
<dbReference type="InterPro" id="IPR001660">
    <property type="entry name" value="SAM"/>
</dbReference>
<organism evidence="4 5">
    <name type="scientific">Rhipicephalus sanguineus</name>
    <name type="common">Brown dog tick</name>
    <name type="synonym">Ixodes sanguineus</name>
    <dbReference type="NCBI Taxonomy" id="34632"/>
    <lineage>
        <taxon>Eukaryota</taxon>
        <taxon>Metazoa</taxon>
        <taxon>Ecdysozoa</taxon>
        <taxon>Arthropoda</taxon>
        <taxon>Chelicerata</taxon>
        <taxon>Arachnida</taxon>
        <taxon>Acari</taxon>
        <taxon>Parasitiformes</taxon>
        <taxon>Ixodida</taxon>
        <taxon>Ixodoidea</taxon>
        <taxon>Ixodidae</taxon>
        <taxon>Rhipicephalinae</taxon>
        <taxon>Rhipicephalus</taxon>
        <taxon>Rhipicephalus</taxon>
    </lineage>
</organism>
<reference evidence="4" key="1">
    <citation type="journal article" date="2020" name="Cell">
        <title>Large-Scale Comparative Analyses of Tick Genomes Elucidate Their Genetic Diversity and Vector Capacities.</title>
        <authorList>
            <consortium name="Tick Genome and Microbiome Consortium (TIGMIC)"/>
            <person name="Jia N."/>
            <person name="Wang J."/>
            <person name="Shi W."/>
            <person name="Du L."/>
            <person name="Sun Y."/>
            <person name="Zhan W."/>
            <person name="Jiang J.F."/>
            <person name="Wang Q."/>
            <person name="Zhang B."/>
            <person name="Ji P."/>
            <person name="Bell-Sakyi L."/>
            <person name="Cui X.M."/>
            <person name="Yuan T.T."/>
            <person name="Jiang B.G."/>
            <person name="Yang W.F."/>
            <person name="Lam T.T."/>
            <person name="Chang Q.C."/>
            <person name="Ding S.J."/>
            <person name="Wang X.J."/>
            <person name="Zhu J.G."/>
            <person name="Ruan X.D."/>
            <person name="Zhao L."/>
            <person name="Wei J.T."/>
            <person name="Ye R.Z."/>
            <person name="Que T.C."/>
            <person name="Du C.H."/>
            <person name="Zhou Y.H."/>
            <person name="Cheng J.X."/>
            <person name="Dai P.F."/>
            <person name="Guo W.B."/>
            <person name="Han X.H."/>
            <person name="Huang E.J."/>
            <person name="Li L.F."/>
            <person name="Wei W."/>
            <person name="Gao Y.C."/>
            <person name="Liu J.Z."/>
            <person name="Shao H.Z."/>
            <person name="Wang X."/>
            <person name="Wang C.C."/>
            <person name="Yang T.C."/>
            <person name="Huo Q.B."/>
            <person name="Li W."/>
            <person name="Chen H.Y."/>
            <person name="Chen S.E."/>
            <person name="Zhou L.G."/>
            <person name="Ni X.B."/>
            <person name="Tian J.H."/>
            <person name="Sheng Y."/>
            <person name="Liu T."/>
            <person name="Pan Y.S."/>
            <person name="Xia L.Y."/>
            <person name="Li J."/>
            <person name="Zhao F."/>
            <person name="Cao W.C."/>
        </authorList>
    </citation>
    <scope>NUCLEOTIDE SEQUENCE</scope>
    <source>
        <strain evidence="4">Rsan-2018</strain>
    </source>
</reference>
<feature type="region of interest" description="Disordered" evidence="1">
    <location>
        <begin position="186"/>
        <end position="226"/>
    </location>
</feature>
<accession>A0A9D4PE48</accession>
<reference evidence="4" key="2">
    <citation type="submission" date="2021-09" db="EMBL/GenBank/DDBJ databases">
        <authorList>
            <person name="Jia N."/>
            <person name="Wang J."/>
            <person name="Shi W."/>
            <person name="Du L."/>
            <person name="Sun Y."/>
            <person name="Zhan W."/>
            <person name="Jiang J."/>
            <person name="Wang Q."/>
            <person name="Zhang B."/>
            <person name="Ji P."/>
            <person name="Sakyi L.B."/>
            <person name="Cui X."/>
            <person name="Yuan T."/>
            <person name="Jiang B."/>
            <person name="Yang W."/>
            <person name="Lam T.T.-Y."/>
            <person name="Chang Q."/>
            <person name="Ding S."/>
            <person name="Wang X."/>
            <person name="Zhu J."/>
            <person name="Ruan X."/>
            <person name="Zhao L."/>
            <person name="Wei J."/>
            <person name="Que T."/>
            <person name="Du C."/>
            <person name="Cheng J."/>
            <person name="Dai P."/>
            <person name="Han X."/>
            <person name="Huang E."/>
            <person name="Gao Y."/>
            <person name="Liu J."/>
            <person name="Shao H."/>
            <person name="Ye R."/>
            <person name="Li L."/>
            <person name="Wei W."/>
            <person name="Wang X."/>
            <person name="Wang C."/>
            <person name="Huo Q."/>
            <person name="Li W."/>
            <person name="Guo W."/>
            <person name="Chen H."/>
            <person name="Chen S."/>
            <person name="Zhou L."/>
            <person name="Zhou L."/>
            <person name="Ni X."/>
            <person name="Tian J."/>
            <person name="Zhou Y."/>
            <person name="Sheng Y."/>
            <person name="Liu T."/>
            <person name="Pan Y."/>
            <person name="Xia L."/>
            <person name="Li J."/>
            <person name="Zhao F."/>
            <person name="Cao W."/>
        </authorList>
    </citation>
    <scope>NUCLEOTIDE SEQUENCE</scope>
    <source>
        <strain evidence="4">Rsan-2018</strain>
        <tissue evidence="4">Larvae</tissue>
    </source>
</reference>
<dbReference type="Gene3D" id="1.10.150.50">
    <property type="entry name" value="Transcription Factor, Ets-1"/>
    <property type="match status" value="1"/>
</dbReference>
<gene>
    <name evidence="4" type="ORF">HPB52_023417</name>
</gene>
<dbReference type="Proteomes" id="UP000821837">
    <property type="component" value="Unassembled WGS sequence"/>
</dbReference>
<dbReference type="VEuPathDB" id="VectorBase:RSAN_049144"/>
<name>A0A9D4PE48_RHISA</name>
<dbReference type="PROSITE" id="PS50105">
    <property type="entry name" value="SAM_DOMAIN"/>
    <property type="match status" value="1"/>
</dbReference>
<dbReference type="VEuPathDB" id="VectorBase:RSAN_032239"/>
<dbReference type="SUPFAM" id="SSF48350">
    <property type="entry name" value="GTPase activation domain, GAP"/>
    <property type="match status" value="1"/>
</dbReference>
<evidence type="ECO:0000259" key="2">
    <source>
        <dbReference type="PROSITE" id="PS50105"/>
    </source>
</evidence>
<dbReference type="SUPFAM" id="SSF47769">
    <property type="entry name" value="SAM/Pointed domain"/>
    <property type="match status" value="1"/>
</dbReference>
<dbReference type="InterPro" id="IPR008936">
    <property type="entry name" value="Rho_GTPase_activation_prot"/>
</dbReference>
<evidence type="ECO:0000259" key="3">
    <source>
        <dbReference type="PROSITE" id="PS50238"/>
    </source>
</evidence>
<dbReference type="Gene3D" id="1.10.555.10">
    <property type="entry name" value="Rho GTPase activation protein"/>
    <property type="match status" value="1"/>
</dbReference>
<evidence type="ECO:0000313" key="5">
    <source>
        <dbReference type="Proteomes" id="UP000821837"/>
    </source>
</evidence>
<feature type="domain" description="SAM" evidence="2">
    <location>
        <begin position="122"/>
        <end position="184"/>
    </location>
</feature>
<proteinExistence type="predicted"/>
<dbReference type="AlphaFoldDB" id="A0A9D4PE48"/>
<dbReference type="EMBL" id="JABSTV010001255">
    <property type="protein sequence ID" value="KAH7936432.1"/>
    <property type="molecule type" value="Genomic_DNA"/>
</dbReference>
<comment type="caution">
    <text evidence="4">The sequence shown here is derived from an EMBL/GenBank/DDBJ whole genome shotgun (WGS) entry which is preliminary data.</text>
</comment>
<evidence type="ECO:0000313" key="4">
    <source>
        <dbReference type="EMBL" id="KAH7936432.1"/>
    </source>
</evidence>
<dbReference type="PROSITE" id="PS50238">
    <property type="entry name" value="RHOGAP"/>
    <property type="match status" value="1"/>
</dbReference>
<dbReference type="InterPro" id="IPR013761">
    <property type="entry name" value="SAM/pointed_sf"/>
</dbReference>
<feature type="compositionally biased region" description="Polar residues" evidence="1">
    <location>
        <begin position="208"/>
        <end position="217"/>
    </location>
</feature>
<dbReference type="GO" id="GO:0007165">
    <property type="term" value="P:signal transduction"/>
    <property type="evidence" value="ECO:0007669"/>
    <property type="project" value="InterPro"/>
</dbReference>